<dbReference type="EMBL" id="FZPD01000006">
    <property type="protein sequence ID" value="SNT35615.1"/>
    <property type="molecule type" value="Genomic_DNA"/>
</dbReference>
<evidence type="ECO:0000313" key="1">
    <source>
        <dbReference type="EMBL" id="SNT35615.1"/>
    </source>
</evidence>
<evidence type="ECO:0000313" key="2">
    <source>
        <dbReference type="Proteomes" id="UP000198393"/>
    </source>
</evidence>
<organism evidence="1 2">
    <name type="scientific">Ekhidna lutea</name>
    <dbReference type="NCBI Taxonomy" id="447679"/>
    <lineage>
        <taxon>Bacteria</taxon>
        <taxon>Pseudomonadati</taxon>
        <taxon>Bacteroidota</taxon>
        <taxon>Cytophagia</taxon>
        <taxon>Cytophagales</taxon>
        <taxon>Reichenbachiellaceae</taxon>
        <taxon>Ekhidna</taxon>
    </lineage>
</organism>
<sequence length="388" mass="45167">MITRSIIFIVWLFVSIHSGAQIPSYIQPVSIEDDDNFDGYELIDVDSNQVFVLAEHWHNIRKVPRATMKVLQHLHSNANVRILAIEQGASAAHMINTYLSSGDTTHLRQIIRNTLFWGRENWKFFEDLYAFNQSIPDEDRIIVKSIDIEYKMAAAIFVINELIGEKEIPESLQGTVGMFKQLFNNTREHRENYEGLSVMYYYDRELVESLILMTIDEMERKSDDYTSFFGEDFVQFATMILEMDDGLTFDYTNPNNNYKFRDRLIYKKFISLTEEHPDKGILCVIGMRHATKGSSIYKLDNLEFSPLYKKVAMIKVSALFNKMIISSDLKRINYNYPKLLRSSPATLIKHTDENAALKSSKGFDYTLFINDNGELTPFDKIYKREYGE</sequence>
<accession>A0A239LZ32</accession>
<dbReference type="RefSeq" id="WP_089358174.1">
    <property type="nucleotide sequence ID" value="NZ_FZPD01000006.1"/>
</dbReference>
<evidence type="ECO:0008006" key="3">
    <source>
        <dbReference type="Google" id="ProtNLM"/>
    </source>
</evidence>
<gene>
    <name evidence="1" type="ORF">SAMN05421640_3503</name>
</gene>
<name>A0A239LZ32_EKHLU</name>
<protein>
    <recommendedName>
        <fullName evidence="3">Erythromycin esterase</fullName>
    </recommendedName>
</protein>
<dbReference type="SUPFAM" id="SSF159501">
    <property type="entry name" value="EreA/ChaN-like"/>
    <property type="match status" value="1"/>
</dbReference>
<reference evidence="1 2" key="1">
    <citation type="submission" date="2017-06" db="EMBL/GenBank/DDBJ databases">
        <authorList>
            <person name="Kim H.J."/>
            <person name="Triplett B.A."/>
        </authorList>
    </citation>
    <scope>NUCLEOTIDE SEQUENCE [LARGE SCALE GENOMIC DNA]</scope>
    <source>
        <strain evidence="1 2">DSM 19307</strain>
    </source>
</reference>
<keyword evidence="2" id="KW-1185">Reference proteome</keyword>
<dbReference type="Proteomes" id="UP000198393">
    <property type="component" value="Unassembled WGS sequence"/>
</dbReference>
<proteinExistence type="predicted"/>
<dbReference type="AlphaFoldDB" id="A0A239LZ32"/>
<dbReference type="OrthoDB" id="699839at2"/>